<organism evidence="2 3">
    <name type="scientific">Sander lucioperca</name>
    <name type="common">Pike-perch</name>
    <name type="synonym">Perca lucioperca</name>
    <dbReference type="NCBI Taxonomy" id="283035"/>
    <lineage>
        <taxon>Eukaryota</taxon>
        <taxon>Metazoa</taxon>
        <taxon>Chordata</taxon>
        <taxon>Craniata</taxon>
        <taxon>Vertebrata</taxon>
        <taxon>Euteleostomi</taxon>
        <taxon>Actinopterygii</taxon>
        <taxon>Neopterygii</taxon>
        <taxon>Teleostei</taxon>
        <taxon>Neoteleostei</taxon>
        <taxon>Acanthomorphata</taxon>
        <taxon>Eupercaria</taxon>
        <taxon>Perciformes</taxon>
        <taxon>Percoidei</taxon>
        <taxon>Percidae</taxon>
        <taxon>Luciopercinae</taxon>
        <taxon>Sander</taxon>
    </lineage>
</organism>
<feature type="domain" description="Reverse transcriptase" evidence="1">
    <location>
        <begin position="1"/>
        <end position="128"/>
    </location>
</feature>
<accession>A0A8C9YWV6</accession>
<evidence type="ECO:0000313" key="2">
    <source>
        <dbReference type="Ensembl" id="ENSSLUP00000031195.1"/>
    </source>
</evidence>
<protein>
    <recommendedName>
        <fullName evidence="1">Reverse transcriptase domain-containing protein</fullName>
    </recommendedName>
</protein>
<reference evidence="2" key="1">
    <citation type="submission" date="2025-08" db="UniProtKB">
        <authorList>
            <consortium name="Ensembl"/>
        </authorList>
    </citation>
    <scope>IDENTIFICATION</scope>
</reference>
<dbReference type="PROSITE" id="PS50878">
    <property type="entry name" value="RT_POL"/>
    <property type="match status" value="1"/>
</dbReference>
<dbReference type="Proteomes" id="UP000694568">
    <property type="component" value="Unplaced"/>
</dbReference>
<evidence type="ECO:0000259" key="1">
    <source>
        <dbReference type="PROSITE" id="PS50878"/>
    </source>
</evidence>
<dbReference type="Ensembl" id="ENSSLUT00000032189.1">
    <property type="protein sequence ID" value="ENSSLUP00000031195.1"/>
    <property type="gene ID" value="ENSSLUG00000013946.1"/>
</dbReference>
<dbReference type="PANTHER" id="PTHR33332">
    <property type="entry name" value="REVERSE TRANSCRIPTASE DOMAIN-CONTAINING PROTEIN"/>
    <property type="match status" value="1"/>
</dbReference>
<dbReference type="Pfam" id="PF00078">
    <property type="entry name" value="RVT_1"/>
    <property type="match status" value="1"/>
</dbReference>
<name>A0A8C9YWV6_SANLU</name>
<keyword evidence="3" id="KW-1185">Reference proteome</keyword>
<sequence length="176" mass="19863">MLGLKGQYFLGLILTYPIDLSVGCGIPQGSVLGPMLFSIYMLPLGSIISSFDVQFHCYADDTQLYVPLLQNNHSQILKLQACLAEIQNWMGKNFLLLNADKTELLTVRPTKYSIPVEKQILNFNNCVITESDTVKNLVGGKFLSLTKPYEIQIRGYHIQHSKILTLSYSINTAYRR</sequence>
<dbReference type="InterPro" id="IPR000477">
    <property type="entry name" value="RT_dom"/>
</dbReference>
<proteinExistence type="predicted"/>
<dbReference type="SUPFAM" id="SSF56672">
    <property type="entry name" value="DNA/RNA polymerases"/>
    <property type="match status" value="1"/>
</dbReference>
<dbReference type="InterPro" id="IPR043502">
    <property type="entry name" value="DNA/RNA_pol_sf"/>
</dbReference>
<evidence type="ECO:0000313" key="3">
    <source>
        <dbReference type="Proteomes" id="UP000694568"/>
    </source>
</evidence>
<reference evidence="2" key="2">
    <citation type="submission" date="2025-09" db="UniProtKB">
        <authorList>
            <consortium name="Ensembl"/>
        </authorList>
    </citation>
    <scope>IDENTIFICATION</scope>
</reference>
<dbReference type="AlphaFoldDB" id="A0A8C9YWV6"/>
<dbReference type="GeneTree" id="ENSGT01120000271879"/>